<dbReference type="InterPro" id="IPR027417">
    <property type="entry name" value="P-loop_NTPase"/>
</dbReference>
<reference evidence="2" key="1">
    <citation type="journal article" date="2023" name="Science">
        <title>Genome structures resolve the early diversification of teleost fishes.</title>
        <authorList>
            <person name="Parey E."/>
            <person name="Louis A."/>
            <person name="Montfort J."/>
            <person name="Bouchez O."/>
            <person name="Roques C."/>
            <person name="Iampietro C."/>
            <person name="Lluch J."/>
            <person name="Castinel A."/>
            <person name="Donnadieu C."/>
            <person name="Desvignes T."/>
            <person name="Floi Bucao C."/>
            <person name="Jouanno E."/>
            <person name="Wen M."/>
            <person name="Mejri S."/>
            <person name="Dirks R."/>
            <person name="Jansen H."/>
            <person name="Henkel C."/>
            <person name="Chen W.J."/>
            <person name="Zahm M."/>
            <person name="Cabau C."/>
            <person name="Klopp C."/>
            <person name="Thompson A.W."/>
            <person name="Robinson-Rechavi M."/>
            <person name="Braasch I."/>
            <person name="Lecointre G."/>
            <person name="Bobe J."/>
            <person name="Postlethwait J.H."/>
            <person name="Berthelot C."/>
            <person name="Roest Crollius H."/>
            <person name="Guiguen Y."/>
        </authorList>
    </citation>
    <scope>NUCLEOTIDE SEQUENCE</scope>
    <source>
        <strain evidence="2">WJC10195</strain>
    </source>
</reference>
<name>A0A9Q1E9G0_SYNKA</name>
<keyword evidence="3" id="KW-1185">Reference proteome</keyword>
<evidence type="ECO:0000256" key="1">
    <source>
        <dbReference type="SAM" id="MobiDB-lite"/>
    </source>
</evidence>
<dbReference type="EMBL" id="JAINUF010000021">
    <property type="protein sequence ID" value="KAJ8334684.1"/>
    <property type="molecule type" value="Genomic_DNA"/>
</dbReference>
<evidence type="ECO:0000313" key="2">
    <source>
        <dbReference type="EMBL" id="KAJ8334684.1"/>
    </source>
</evidence>
<dbReference type="Gene3D" id="3.40.50.300">
    <property type="entry name" value="P-loop containing nucleotide triphosphate hydrolases"/>
    <property type="match status" value="1"/>
</dbReference>
<comment type="caution">
    <text evidence="2">The sequence shown here is derived from an EMBL/GenBank/DDBJ whole genome shotgun (WGS) entry which is preliminary data.</text>
</comment>
<protein>
    <submittedName>
        <fullName evidence="2">Uncharacterized protein</fullName>
    </submittedName>
</protein>
<organism evidence="2 3">
    <name type="scientific">Synaphobranchus kaupii</name>
    <name type="common">Kaup's arrowtooth eel</name>
    <dbReference type="NCBI Taxonomy" id="118154"/>
    <lineage>
        <taxon>Eukaryota</taxon>
        <taxon>Metazoa</taxon>
        <taxon>Chordata</taxon>
        <taxon>Craniata</taxon>
        <taxon>Vertebrata</taxon>
        <taxon>Euteleostomi</taxon>
        <taxon>Actinopterygii</taxon>
        <taxon>Neopterygii</taxon>
        <taxon>Teleostei</taxon>
        <taxon>Anguilliformes</taxon>
        <taxon>Synaphobranchidae</taxon>
        <taxon>Synaphobranchus</taxon>
    </lineage>
</organism>
<accession>A0A9Q1E9G0</accession>
<dbReference type="Pfam" id="PF01745">
    <property type="entry name" value="IPT"/>
    <property type="match status" value="1"/>
</dbReference>
<dbReference type="Proteomes" id="UP001152622">
    <property type="component" value="Chromosome 21"/>
</dbReference>
<proteinExistence type="predicted"/>
<dbReference type="SUPFAM" id="SSF52540">
    <property type="entry name" value="P-loop containing nucleoside triphosphate hydrolases"/>
    <property type="match status" value="1"/>
</dbReference>
<dbReference type="OrthoDB" id="775260at2759"/>
<dbReference type="AlphaFoldDB" id="A0A9Q1E9G0"/>
<gene>
    <name evidence="2" type="ORF">SKAU_G00403230</name>
</gene>
<evidence type="ECO:0000313" key="3">
    <source>
        <dbReference type="Proteomes" id="UP001152622"/>
    </source>
</evidence>
<feature type="compositionally biased region" description="Basic and acidic residues" evidence="1">
    <location>
        <begin position="66"/>
        <end position="76"/>
    </location>
</feature>
<feature type="region of interest" description="Disordered" evidence="1">
    <location>
        <begin position="47"/>
        <end position="87"/>
    </location>
</feature>
<sequence>MMAAVSLGMRTLKRSMLPSLVVILGATGTGKSKLAIEIGKRLEGEIISADSMQQGNEGEGTSGQSPERREELEKNGRAPSCTGAWLR</sequence>